<dbReference type="InterPro" id="IPR001087">
    <property type="entry name" value="GDSL"/>
</dbReference>
<name>A0A9W8JY06_9AGAR</name>
<dbReference type="Pfam" id="PF00657">
    <property type="entry name" value="Lipase_GDSL"/>
    <property type="match status" value="1"/>
</dbReference>
<dbReference type="GO" id="GO:0016788">
    <property type="term" value="F:hydrolase activity, acting on ester bonds"/>
    <property type="evidence" value="ECO:0007669"/>
    <property type="project" value="InterPro"/>
</dbReference>
<dbReference type="AlphaFoldDB" id="A0A9W8JY06"/>
<protein>
    <recommendedName>
        <fullName evidence="3">Carbohydrate esterase family 16 protein</fullName>
    </recommendedName>
</protein>
<dbReference type="OrthoDB" id="1600564at2759"/>
<dbReference type="Gene3D" id="3.40.50.1110">
    <property type="entry name" value="SGNH hydrolase"/>
    <property type="match status" value="1"/>
</dbReference>
<dbReference type="InterPro" id="IPR036514">
    <property type="entry name" value="SGNH_hydro_sf"/>
</dbReference>
<comment type="caution">
    <text evidence="1">The sequence shown here is derived from an EMBL/GenBank/DDBJ whole genome shotgun (WGS) entry which is preliminary data.</text>
</comment>
<proteinExistence type="predicted"/>
<dbReference type="Proteomes" id="UP001148786">
    <property type="component" value="Unassembled WGS sequence"/>
</dbReference>
<dbReference type="EMBL" id="JANKHO010000742">
    <property type="protein sequence ID" value="KAJ3506657.1"/>
    <property type="molecule type" value="Genomic_DNA"/>
</dbReference>
<dbReference type="SUPFAM" id="SSF52266">
    <property type="entry name" value="SGNH hydrolase"/>
    <property type="match status" value="1"/>
</dbReference>
<gene>
    <name evidence="1" type="ORF">NLJ89_g6751</name>
</gene>
<sequence length="264" mass="29682">MSYSGDSYSDVGYWSGHPTPYEPLAVPFPGKTYAEPDLPNWVGHLITKYCPSPRYCPDLPDEEQDEEYVESPLLIYDYAVGGNTVSGIAFQIDNVFLPSLKETPVPQWCGTDTLFVTWIGINDCGKDINPSAVFEALFAAQEKLLKAGARNFLFVDVPPIHRTPNVAEGKRQAIMSYRYIDWNLTLTREVAKFAKAHKDISVFLFSSYELFERMLNNPPAYDIDPEELEKPGGQVWVDELHPTSKMHDHIAAAIATFLNAVKVK</sequence>
<evidence type="ECO:0008006" key="3">
    <source>
        <dbReference type="Google" id="ProtNLM"/>
    </source>
</evidence>
<evidence type="ECO:0000313" key="1">
    <source>
        <dbReference type="EMBL" id="KAJ3506657.1"/>
    </source>
</evidence>
<accession>A0A9W8JY06</accession>
<keyword evidence="2" id="KW-1185">Reference proteome</keyword>
<evidence type="ECO:0000313" key="2">
    <source>
        <dbReference type="Proteomes" id="UP001148786"/>
    </source>
</evidence>
<reference evidence="1" key="1">
    <citation type="submission" date="2022-07" db="EMBL/GenBank/DDBJ databases">
        <title>Genome Sequence of Agrocybe chaxingu.</title>
        <authorList>
            <person name="Buettner E."/>
        </authorList>
    </citation>
    <scope>NUCLEOTIDE SEQUENCE</scope>
    <source>
        <strain evidence="1">MP-N11</strain>
    </source>
</reference>
<organism evidence="1 2">
    <name type="scientific">Agrocybe chaxingu</name>
    <dbReference type="NCBI Taxonomy" id="84603"/>
    <lineage>
        <taxon>Eukaryota</taxon>
        <taxon>Fungi</taxon>
        <taxon>Dikarya</taxon>
        <taxon>Basidiomycota</taxon>
        <taxon>Agaricomycotina</taxon>
        <taxon>Agaricomycetes</taxon>
        <taxon>Agaricomycetidae</taxon>
        <taxon>Agaricales</taxon>
        <taxon>Agaricineae</taxon>
        <taxon>Strophariaceae</taxon>
        <taxon>Agrocybe</taxon>
    </lineage>
</organism>